<dbReference type="AlphaFoldDB" id="A0A2T0MFM1"/>
<protein>
    <submittedName>
        <fullName evidence="9">Putative ABC transport system permease protein</fullName>
    </submittedName>
</protein>
<dbReference type="EMBL" id="PVYX01000001">
    <property type="protein sequence ID" value="PRX56378.1"/>
    <property type="molecule type" value="Genomic_DNA"/>
</dbReference>
<feature type="transmembrane region" description="Helical" evidence="6">
    <location>
        <begin position="270"/>
        <end position="291"/>
    </location>
</feature>
<comment type="caution">
    <text evidence="9">The sequence shown here is derived from an EMBL/GenBank/DDBJ whole genome shotgun (WGS) entry which is preliminary data.</text>
</comment>
<evidence type="ECO:0000256" key="6">
    <source>
        <dbReference type="SAM" id="Phobius"/>
    </source>
</evidence>
<dbReference type="PANTHER" id="PTHR30572">
    <property type="entry name" value="MEMBRANE COMPONENT OF TRANSPORTER-RELATED"/>
    <property type="match status" value="1"/>
</dbReference>
<feature type="transmembrane region" description="Helical" evidence="6">
    <location>
        <begin position="410"/>
        <end position="433"/>
    </location>
</feature>
<dbReference type="GO" id="GO:0005886">
    <property type="term" value="C:plasma membrane"/>
    <property type="evidence" value="ECO:0007669"/>
    <property type="project" value="UniProtKB-SubCell"/>
</dbReference>
<dbReference type="InterPro" id="IPR025857">
    <property type="entry name" value="MacB_PCD"/>
</dbReference>
<feature type="domain" description="ABC3 transporter permease C-terminal" evidence="7">
    <location>
        <begin position="651"/>
        <end position="763"/>
    </location>
</feature>
<dbReference type="Pfam" id="PF02687">
    <property type="entry name" value="FtsX"/>
    <property type="match status" value="2"/>
</dbReference>
<dbReference type="InterPro" id="IPR003838">
    <property type="entry name" value="ABC3_permease_C"/>
</dbReference>
<feature type="transmembrane region" description="Helical" evidence="6">
    <location>
        <begin position="647"/>
        <end position="671"/>
    </location>
</feature>
<dbReference type="Proteomes" id="UP000237640">
    <property type="component" value="Unassembled WGS sequence"/>
</dbReference>
<evidence type="ECO:0000256" key="5">
    <source>
        <dbReference type="ARBA" id="ARBA00023136"/>
    </source>
</evidence>
<evidence type="ECO:0000259" key="8">
    <source>
        <dbReference type="Pfam" id="PF12704"/>
    </source>
</evidence>
<evidence type="ECO:0000313" key="10">
    <source>
        <dbReference type="Proteomes" id="UP000237640"/>
    </source>
</evidence>
<proteinExistence type="predicted"/>
<evidence type="ECO:0000256" key="2">
    <source>
        <dbReference type="ARBA" id="ARBA00022475"/>
    </source>
</evidence>
<feature type="transmembrane region" description="Helical" evidence="6">
    <location>
        <begin position="364"/>
        <end position="389"/>
    </location>
</feature>
<comment type="subcellular location">
    <subcellularLocation>
        <location evidence="1">Cell membrane</location>
        <topology evidence="1">Multi-pass membrane protein</topology>
    </subcellularLocation>
</comment>
<feature type="transmembrane region" description="Helical" evidence="6">
    <location>
        <begin position="318"/>
        <end position="344"/>
    </location>
</feature>
<evidence type="ECO:0000256" key="3">
    <source>
        <dbReference type="ARBA" id="ARBA00022692"/>
    </source>
</evidence>
<dbReference type="InterPro" id="IPR050250">
    <property type="entry name" value="Macrolide_Exporter_MacB"/>
</dbReference>
<gene>
    <name evidence="9" type="ORF">CLV81_0375</name>
</gene>
<keyword evidence="3 6" id="KW-0812">Transmembrane</keyword>
<keyword evidence="10" id="KW-1185">Reference proteome</keyword>
<feature type="transmembrane region" description="Helical" evidence="6">
    <location>
        <begin position="733"/>
        <end position="753"/>
    </location>
</feature>
<sequence length="770" mass="87930">MKTFIRTFFRYLLKNKLYTFVTIFGFSIAITFVFFLGTYLINESSVDGFHVNGDRIFRIEHEGTEFSAPIAPILSELVPEIESYTRTYDNKSIINHIGEEKFEIDLLAVDSSFFEIFSYSIIDGQNVLETKSSIVLSESLAKKMFSSRNPIGETISLDNKFQFIITGIMSDFPENTHLKKVDAIVNIGSMGEILGMQDFMENFEFCSLSIYLLEKPNSDLPSKANEILSYFKNNFWIYKDGYASTVVFTPLKEIYYSQKEGNWTKNSSKFLVYVVVLIVFLILLLSIGNYINLTIAQAFFRGKEVAIRKLVGSSKNQLFLQFLMESIFLCGAATLMSVLFTILLSPYVNDRLGLNLSLTDELNIGSILIFFTILLSITLISGIIPAIKVSGFKPLEIVRGKLRQRTKTVYTKYFIIFQFTITIGLLASCWIIINQTKYLKSKDLGFKYENLIWTDYLGNPNEKSRIKEEIMKVSGVEAISIVWGSPIDGGSNQSFTYEGRPVSFQEMRVDTAFFEVFDIPVQSNSTAFGKKGVYLNNTAIKELGIERTASNVNFDGEKVPILGLVDDFNFNRLQLGIRPLMIKQETKNSYANKVFIKLGSSKENTANTIKEIKKVYAGLTNDNPFELMFVNTTIQEWYLKEERLSKLLSYFAFLSIIISSLGILAMSTYFLKQKRKEISIRKVNGATITEILVSFNKNYVKWVFIAFLIITPIIWYLSDRWLENFAFRIKNNFSIYILSCVFTLVMALLAVSWQSLKAAKTNPVQHLHED</sequence>
<keyword evidence="4 6" id="KW-1133">Transmembrane helix</keyword>
<name>A0A2T0MFM1_9FLAO</name>
<evidence type="ECO:0000313" key="9">
    <source>
        <dbReference type="EMBL" id="PRX56378.1"/>
    </source>
</evidence>
<accession>A0A2T0MFM1</accession>
<keyword evidence="5 6" id="KW-0472">Membrane</keyword>
<dbReference type="GO" id="GO:0022857">
    <property type="term" value="F:transmembrane transporter activity"/>
    <property type="evidence" value="ECO:0007669"/>
    <property type="project" value="TreeGrafter"/>
</dbReference>
<evidence type="ECO:0000256" key="4">
    <source>
        <dbReference type="ARBA" id="ARBA00022989"/>
    </source>
</evidence>
<organism evidence="9 10">
    <name type="scientific">Flagellimonas meridianipacifica</name>
    <dbReference type="NCBI Taxonomy" id="1080225"/>
    <lineage>
        <taxon>Bacteria</taxon>
        <taxon>Pseudomonadati</taxon>
        <taxon>Bacteroidota</taxon>
        <taxon>Flavobacteriia</taxon>
        <taxon>Flavobacteriales</taxon>
        <taxon>Flavobacteriaceae</taxon>
        <taxon>Flagellimonas</taxon>
    </lineage>
</organism>
<reference evidence="9 10" key="1">
    <citation type="submission" date="2018-03" db="EMBL/GenBank/DDBJ databases">
        <title>Genomic Encyclopedia of Archaeal and Bacterial Type Strains, Phase II (KMG-II): from individual species to whole genera.</title>
        <authorList>
            <person name="Goeker M."/>
        </authorList>
    </citation>
    <scope>NUCLEOTIDE SEQUENCE [LARGE SCALE GENOMIC DNA]</scope>
    <source>
        <strain evidence="9 10">DSM 25027</strain>
    </source>
</reference>
<dbReference type="PANTHER" id="PTHR30572:SF18">
    <property type="entry name" value="ABC-TYPE MACROLIDE FAMILY EXPORT SYSTEM PERMEASE COMPONENT 2"/>
    <property type="match status" value="1"/>
</dbReference>
<keyword evidence="2" id="KW-1003">Cell membrane</keyword>
<feature type="transmembrane region" description="Helical" evidence="6">
    <location>
        <begin position="20"/>
        <end position="41"/>
    </location>
</feature>
<dbReference type="Pfam" id="PF12704">
    <property type="entry name" value="MacB_PCD"/>
    <property type="match status" value="1"/>
</dbReference>
<feature type="transmembrane region" description="Helical" evidence="6">
    <location>
        <begin position="699"/>
        <end position="718"/>
    </location>
</feature>
<evidence type="ECO:0000256" key="1">
    <source>
        <dbReference type="ARBA" id="ARBA00004651"/>
    </source>
</evidence>
<feature type="domain" description="MacB-like periplasmic core" evidence="8">
    <location>
        <begin position="19"/>
        <end position="194"/>
    </location>
</feature>
<feature type="domain" description="ABC3 transporter permease C-terminal" evidence="7">
    <location>
        <begin position="277"/>
        <end position="392"/>
    </location>
</feature>
<evidence type="ECO:0000259" key="7">
    <source>
        <dbReference type="Pfam" id="PF02687"/>
    </source>
</evidence>